<dbReference type="Gene3D" id="1.20.120.450">
    <property type="entry name" value="dinb family like domain"/>
    <property type="match status" value="1"/>
</dbReference>
<organism evidence="2 3">
    <name type="scientific">Geobacillus zalihae</name>
    <dbReference type="NCBI Taxonomy" id="213419"/>
    <lineage>
        <taxon>Bacteria</taxon>
        <taxon>Bacillati</taxon>
        <taxon>Bacillota</taxon>
        <taxon>Bacilli</taxon>
        <taxon>Bacillales</taxon>
        <taxon>Anoxybacillaceae</taxon>
        <taxon>Geobacillus</taxon>
    </lineage>
</organism>
<reference evidence="2 3" key="1">
    <citation type="submission" date="2020-09" db="EMBL/GenBank/DDBJ databases">
        <title>Complete Geobacillus genomes through the use of hybrid genome assembly.</title>
        <authorList>
            <person name="Vera D.L."/>
            <person name="Venkateswaran K."/>
            <person name="Singh N.K."/>
            <person name="Landry K."/>
        </authorList>
    </citation>
    <scope>NUCLEOTIDE SEQUENCE [LARGE SCALE GENOMIC DNA]</scope>
    <source>
        <strain evidence="2 3">SURF-189</strain>
    </source>
</reference>
<dbReference type="InterPro" id="IPR024775">
    <property type="entry name" value="DinB-like"/>
</dbReference>
<evidence type="ECO:0000313" key="3">
    <source>
        <dbReference type="Proteomes" id="UP000516388"/>
    </source>
</evidence>
<keyword evidence="3" id="KW-1185">Reference proteome</keyword>
<dbReference type="InterPro" id="IPR034660">
    <property type="entry name" value="DinB/YfiT-like"/>
</dbReference>
<dbReference type="AlphaFoldDB" id="A0A7H1RWV0"/>
<evidence type="ECO:0000259" key="1">
    <source>
        <dbReference type="Pfam" id="PF12867"/>
    </source>
</evidence>
<gene>
    <name evidence="2" type="ORF">IC807_03445</name>
</gene>
<proteinExistence type="predicted"/>
<name>A0A7H1RWV0_9BACL</name>
<sequence length="166" mass="19126">MPLIEQYRQEIKETVERIIQKVSSLTEEVIRWKPSADEWSIMEILCHVEEVIGYWTRELVRVIQAGGGEWGRGLNDEARLAAVRQADSRTVSDVIHGIKKAAKFADEQLERLRDDQLALEAPHRNPKFGVKPMTFLVEHFLTEHLAGHLRQIERNLGKHKAAQSKQ</sequence>
<dbReference type="EMBL" id="CP061470">
    <property type="protein sequence ID" value="QNU18739.1"/>
    <property type="molecule type" value="Genomic_DNA"/>
</dbReference>
<dbReference type="Proteomes" id="UP000516388">
    <property type="component" value="Chromosome"/>
</dbReference>
<protein>
    <submittedName>
        <fullName evidence="2">DinB family protein</fullName>
    </submittedName>
</protein>
<dbReference type="SUPFAM" id="SSF109854">
    <property type="entry name" value="DinB/YfiT-like putative metalloenzymes"/>
    <property type="match status" value="1"/>
</dbReference>
<dbReference type="Pfam" id="PF12867">
    <property type="entry name" value="DinB_2"/>
    <property type="match status" value="1"/>
</dbReference>
<feature type="domain" description="DinB-like" evidence="1">
    <location>
        <begin position="13"/>
        <end position="152"/>
    </location>
</feature>
<accession>A0A7H1RWV0</accession>
<dbReference type="RefSeq" id="WP_015374674.1">
    <property type="nucleotide sequence ID" value="NZ_CP061470.1"/>
</dbReference>
<dbReference type="KEGG" id="gza:IC807_03445"/>
<evidence type="ECO:0000313" key="2">
    <source>
        <dbReference type="EMBL" id="QNU18739.1"/>
    </source>
</evidence>